<dbReference type="Pfam" id="PF00582">
    <property type="entry name" value="Usp"/>
    <property type="match status" value="1"/>
</dbReference>
<protein>
    <submittedName>
        <fullName evidence="3">Universal stress protein family protein</fullName>
    </submittedName>
</protein>
<feature type="domain" description="UspA" evidence="2">
    <location>
        <begin position="243"/>
        <end position="292"/>
    </location>
</feature>
<dbReference type="AlphaFoldDB" id="A0A4R6WY88"/>
<comment type="caution">
    <text evidence="3">The sequence shown here is derived from an EMBL/GenBank/DDBJ whole genome shotgun (WGS) entry which is preliminary data.</text>
</comment>
<gene>
    <name evidence="3" type="ORF">A8950_0259</name>
</gene>
<sequence length="293" mass="31056">MTIRHILVPLFGYDGDRVSLDAALAIAKRHDAHVAALHVETDPLEQTPLMVDVGVAITELVEAAERHATQRAKAAAAVFEEWQQASGTRVDGEASLRPGVSTAFTNIKGNEEDLLARFGRLTDLVVLARPQKNQAADLIAVRIEDVLFGAGRPVLLVPNQISAEALAGLEKGPALIAWNGSIEATRAVTAGLDLIKAMGKVRVLSIKEGKKDMHPATDLTHFLAWHGIAATVGEAPQDVGKATAEHFLAAAREAGATLVVMGAYSHGRLRQLVLGGVTSHMIDAADIPVLMAH</sequence>
<reference evidence="3 4" key="1">
    <citation type="submission" date="2019-03" db="EMBL/GenBank/DDBJ databases">
        <title>Genomic Encyclopedia of Type Strains, Phase III (KMG-III): the genomes of soil and plant-associated and newly described type strains.</title>
        <authorList>
            <person name="Whitman W."/>
        </authorList>
    </citation>
    <scope>NUCLEOTIDE SEQUENCE [LARGE SCALE GENOMIC DNA]</scope>
    <source>
        <strain evidence="3 4">CGMCC 1.7660</strain>
    </source>
</reference>
<dbReference type="CDD" id="cd00293">
    <property type="entry name" value="USP-like"/>
    <property type="match status" value="1"/>
</dbReference>
<dbReference type="PANTHER" id="PTHR46268:SF15">
    <property type="entry name" value="UNIVERSAL STRESS PROTEIN HP_0031"/>
    <property type="match status" value="1"/>
</dbReference>
<name>A0A4R6WY88_9PROT</name>
<dbReference type="EMBL" id="SNYW01000002">
    <property type="protein sequence ID" value="TDQ85473.1"/>
    <property type="molecule type" value="Genomic_DNA"/>
</dbReference>
<keyword evidence="4" id="KW-1185">Reference proteome</keyword>
<accession>A0A4R6WY88</accession>
<comment type="similarity">
    <text evidence="1">Belongs to the universal stress protein A family.</text>
</comment>
<dbReference type="InterPro" id="IPR006016">
    <property type="entry name" value="UspA"/>
</dbReference>
<dbReference type="RefSeq" id="WP_133611681.1">
    <property type="nucleotide sequence ID" value="NZ_SNYW01000002.1"/>
</dbReference>
<evidence type="ECO:0000256" key="1">
    <source>
        <dbReference type="ARBA" id="ARBA00008791"/>
    </source>
</evidence>
<evidence type="ECO:0000313" key="4">
    <source>
        <dbReference type="Proteomes" id="UP000295783"/>
    </source>
</evidence>
<evidence type="ECO:0000313" key="3">
    <source>
        <dbReference type="EMBL" id="TDQ85473.1"/>
    </source>
</evidence>
<dbReference type="Gene3D" id="3.40.50.12370">
    <property type="match status" value="1"/>
</dbReference>
<dbReference type="SUPFAM" id="SSF52402">
    <property type="entry name" value="Adenine nucleotide alpha hydrolases-like"/>
    <property type="match status" value="2"/>
</dbReference>
<proteinExistence type="inferred from homology"/>
<dbReference type="Proteomes" id="UP000295783">
    <property type="component" value="Unassembled WGS sequence"/>
</dbReference>
<dbReference type="PRINTS" id="PR01438">
    <property type="entry name" value="UNVRSLSTRESS"/>
</dbReference>
<evidence type="ECO:0000259" key="2">
    <source>
        <dbReference type="Pfam" id="PF00582"/>
    </source>
</evidence>
<dbReference type="OrthoDB" id="9804721at2"/>
<dbReference type="PANTHER" id="PTHR46268">
    <property type="entry name" value="STRESS RESPONSE PROTEIN NHAX"/>
    <property type="match status" value="1"/>
</dbReference>
<dbReference type="InterPro" id="IPR006015">
    <property type="entry name" value="Universal_stress_UspA"/>
</dbReference>
<organism evidence="3 4">
    <name type="scientific">Dongia mobilis</name>
    <dbReference type="NCBI Taxonomy" id="578943"/>
    <lineage>
        <taxon>Bacteria</taxon>
        <taxon>Pseudomonadati</taxon>
        <taxon>Pseudomonadota</taxon>
        <taxon>Alphaproteobacteria</taxon>
        <taxon>Rhodospirillales</taxon>
        <taxon>Dongiaceae</taxon>
        <taxon>Dongia</taxon>
    </lineage>
</organism>